<evidence type="ECO:0000256" key="7">
    <source>
        <dbReference type="ARBA" id="ARBA00022840"/>
    </source>
</evidence>
<dbReference type="InterPro" id="IPR005218">
    <property type="entry name" value="Diacylglycerol/lipid_kinase"/>
</dbReference>
<dbReference type="InterPro" id="IPR001206">
    <property type="entry name" value="Diacylglycerol_kinase_cat_dom"/>
</dbReference>
<keyword evidence="3" id="KW-0444">Lipid biosynthesis</keyword>
<feature type="domain" description="DAGKc" evidence="11">
    <location>
        <begin position="2"/>
        <end position="133"/>
    </location>
</feature>
<evidence type="ECO:0000256" key="8">
    <source>
        <dbReference type="ARBA" id="ARBA00023098"/>
    </source>
</evidence>
<dbReference type="Pfam" id="PF00781">
    <property type="entry name" value="DAGK_cat"/>
    <property type="match status" value="1"/>
</dbReference>
<keyword evidence="5" id="KW-0547">Nucleotide-binding</keyword>
<proteinExistence type="inferred from homology"/>
<dbReference type="SUPFAM" id="SSF111331">
    <property type="entry name" value="NAD kinase/diacylglycerol kinase-like"/>
    <property type="match status" value="1"/>
</dbReference>
<keyword evidence="7" id="KW-0067">ATP-binding</keyword>
<dbReference type="Pfam" id="PF19279">
    <property type="entry name" value="YegS_C"/>
    <property type="match status" value="1"/>
</dbReference>
<dbReference type="GO" id="GO:0005524">
    <property type="term" value="F:ATP binding"/>
    <property type="evidence" value="ECO:0007669"/>
    <property type="project" value="UniProtKB-KW"/>
</dbReference>
<evidence type="ECO:0000256" key="5">
    <source>
        <dbReference type="ARBA" id="ARBA00022741"/>
    </source>
</evidence>
<dbReference type="InterPro" id="IPR045540">
    <property type="entry name" value="YegS/DAGK_C"/>
</dbReference>
<comment type="caution">
    <text evidence="12">The sequence shown here is derived from an EMBL/GenBank/DDBJ whole genome shotgun (WGS) entry which is preliminary data.</text>
</comment>
<dbReference type="InterPro" id="IPR017438">
    <property type="entry name" value="ATP-NAD_kinase_N"/>
</dbReference>
<evidence type="ECO:0000259" key="11">
    <source>
        <dbReference type="PROSITE" id="PS50146"/>
    </source>
</evidence>
<evidence type="ECO:0000256" key="9">
    <source>
        <dbReference type="ARBA" id="ARBA00023209"/>
    </source>
</evidence>
<dbReference type="RefSeq" id="WP_027446700.1">
    <property type="nucleotide sequence ID" value="NZ_AULJ01000039.1"/>
</dbReference>
<dbReference type="PANTHER" id="PTHR12358">
    <property type="entry name" value="SPHINGOSINE KINASE"/>
    <property type="match status" value="1"/>
</dbReference>
<dbReference type="GO" id="GO:0008654">
    <property type="term" value="P:phospholipid biosynthetic process"/>
    <property type="evidence" value="ECO:0007669"/>
    <property type="project" value="UniProtKB-KW"/>
</dbReference>
<evidence type="ECO:0000313" key="13">
    <source>
        <dbReference type="Proteomes" id="UP000030403"/>
    </source>
</evidence>
<protein>
    <submittedName>
        <fullName evidence="12">Diacylglycerol kinase</fullName>
    </submittedName>
</protein>
<evidence type="ECO:0000256" key="2">
    <source>
        <dbReference type="ARBA" id="ARBA00005983"/>
    </source>
</evidence>
<organism evidence="12 13">
    <name type="scientific">Pontibacillus marinus BH030004 = DSM 16465</name>
    <dbReference type="NCBI Taxonomy" id="1385511"/>
    <lineage>
        <taxon>Bacteria</taxon>
        <taxon>Bacillati</taxon>
        <taxon>Bacillota</taxon>
        <taxon>Bacilli</taxon>
        <taxon>Bacillales</taxon>
        <taxon>Bacillaceae</taxon>
        <taxon>Pontibacillus</taxon>
    </lineage>
</organism>
<dbReference type="InterPro" id="IPR050187">
    <property type="entry name" value="Lipid_Phosphate_FormReg"/>
</dbReference>
<comment type="cofactor">
    <cofactor evidence="1">
        <name>Mg(2+)</name>
        <dbReference type="ChEBI" id="CHEBI:18420"/>
    </cofactor>
</comment>
<sequence>MSQYQTGAFLYNGSAGPDQLNDKLAAALPVLSQNVEKLSVVQTTSRDDLIEKVRHYGEGVEVLYILGGDGTVHDCINAVADVENQPVLGILPGGTCNDFTRMLGIPQNVGQAAHALVNGRVAPVDLGQVGDRYFLNFWGIGLVTETSINIDPDQKNRFGVLSYFISAFKTMNEANTFRYKLRVDGVEYEEEGVMILVLNGRFIGTRQIPVPSLYVNDGNLDVLVIKNSNLKTFRELLSLNQPRTDSESFQELFHTQGKEIEIETDEEMDVDTDGEIYLKTPGSIKVLPNYLRMIMQDF</sequence>
<dbReference type="SMART" id="SM00046">
    <property type="entry name" value="DAGKc"/>
    <property type="match status" value="1"/>
</dbReference>
<evidence type="ECO:0000313" key="12">
    <source>
        <dbReference type="EMBL" id="KGX87850.1"/>
    </source>
</evidence>
<dbReference type="eggNOG" id="COG1597">
    <property type="taxonomic scope" value="Bacteria"/>
</dbReference>
<dbReference type="PANTHER" id="PTHR12358:SF107">
    <property type="entry name" value="LIPID KINASE BMRU-RELATED"/>
    <property type="match status" value="1"/>
</dbReference>
<keyword evidence="8" id="KW-0443">Lipid metabolism</keyword>
<accession>A0A0A5G9Q9</accession>
<keyword evidence="6 12" id="KW-0418">Kinase</keyword>
<dbReference type="Gene3D" id="3.40.50.10330">
    <property type="entry name" value="Probable inorganic polyphosphate/atp-NAD kinase, domain 1"/>
    <property type="match status" value="1"/>
</dbReference>
<evidence type="ECO:0000256" key="3">
    <source>
        <dbReference type="ARBA" id="ARBA00022516"/>
    </source>
</evidence>
<dbReference type="PROSITE" id="PS50146">
    <property type="entry name" value="DAGK"/>
    <property type="match status" value="1"/>
</dbReference>
<evidence type="ECO:0000256" key="1">
    <source>
        <dbReference type="ARBA" id="ARBA00001946"/>
    </source>
</evidence>
<comment type="similarity">
    <text evidence="2">Belongs to the diacylglycerol/lipid kinase family.</text>
</comment>
<dbReference type="GO" id="GO:0005886">
    <property type="term" value="C:plasma membrane"/>
    <property type="evidence" value="ECO:0007669"/>
    <property type="project" value="TreeGrafter"/>
</dbReference>
<dbReference type="NCBIfam" id="TIGR00147">
    <property type="entry name" value="YegS/Rv2252/BmrU family lipid kinase"/>
    <property type="match status" value="1"/>
</dbReference>
<dbReference type="GO" id="GO:0004143">
    <property type="term" value="F:ATP-dependent diacylglycerol kinase activity"/>
    <property type="evidence" value="ECO:0007669"/>
    <property type="project" value="TreeGrafter"/>
</dbReference>
<reference evidence="12 13" key="1">
    <citation type="submission" date="2013-08" db="EMBL/GenBank/DDBJ databases">
        <authorList>
            <person name="Huang J."/>
            <person name="Wang G."/>
        </authorList>
    </citation>
    <scope>NUCLEOTIDE SEQUENCE [LARGE SCALE GENOMIC DNA]</scope>
    <source>
        <strain evidence="12 13">BH030004</strain>
    </source>
</reference>
<dbReference type="InterPro" id="IPR016064">
    <property type="entry name" value="NAD/diacylglycerol_kinase_sf"/>
</dbReference>
<keyword evidence="4" id="KW-0808">Transferase</keyword>
<evidence type="ECO:0000256" key="6">
    <source>
        <dbReference type="ARBA" id="ARBA00022777"/>
    </source>
</evidence>
<dbReference type="AlphaFoldDB" id="A0A0A5G9Q9"/>
<evidence type="ECO:0000256" key="4">
    <source>
        <dbReference type="ARBA" id="ARBA00022679"/>
    </source>
</evidence>
<dbReference type="EMBL" id="AVPF01000022">
    <property type="protein sequence ID" value="KGX87850.1"/>
    <property type="molecule type" value="Genomic_DNA"/>
</dbReference>
<dbReference type="Proteomes" id="UP000030403">
    <property type="component" value="Unassembled WGS sequence"/>
</dbReference>
<dbReference type="OrthoDB" id="142078at2"/>
<name>A0A0A5G9Q9_9BACI</name>
<keyword evidence="9" id="KW-0594">Phospholipid biosynthesis</keyword>
<gene>
    <name evidence="12" type="ORF">N783_09195</name>
</gene>
<dbReference type="STRING" id="1385511.GCA_000425225_03063"/>
<keyword evidence="10" id="KW-1208">Phospholipid metabolism</keyword>
<dbReference type="Gene3D" id="2.60.200.40">
    <property type="match status" value="1"/>
</dbReference>
<keyword evidence="13" id="KW-1185">Reference proteome</keyword>
<evidence type="ECO:0000256" key="10">
    <source>
        <dbReference type="ARBA" id="ARBA00023264"/>
    </source>
</evidence>